<evidence type="ECO:0000313" key="1">
    <source>
        <dbReference type="EMBL" id="WGV29088.1"/>
    </source>
</evidence>
<evidence type="ECO:0000313" key="2">
    <source>
        <dbReference type="Proteomes" id="UP001223520"/>
    </source>
</evidence>
<dbReference type="RefSeq" id="WP_281486284.1">
    <property type="nucleotide sequence ID" value="NZ_CP124544.1"/>
</dbReference>
<dbReference type="KEGG" id="hbq:QI031_31505"/>
<protein>
    <submittedName>
        <fullName evidence="1">Uncharacterized protein</fullName>
    </submittedName>
</protein>
<keyword evidence="2" id="KW-1185">Reference proteome</keyword>
<reference evidence="1 2" key="1">
    <citation type="journal article" date="2023" name="Limnol Oceanogr Lett">
        <title>Environmental adaptations by the intertidal Antarctic cyanobacterium Halotia branconii CENA392 as revealed using long-read genome sequencing.</title>
        <authorList>
            <person name="Dextro R.B."/>
            <person name="Delbaje E."/>
            <person name="Freitas P.N.N."/>
            <person name="Geraldes V."/>
            <person name="Pinto E."/>
            <person name="Long P.F."/>
            <person name="Fiore M.F."/>
        </authorList>
    </citation>
    <scope>NUCLEOTIDE SEQUENCE [LARGE SCALE GENOMIC DNA]</scope>
    <source>
        <strain evidence="1 2">CENA392</strain>
        <plasmid evidence="1 2">unnamed1</plasmid>
    </source>
</reference>
<name>A0AAJ6NZ54_9CYAN</name>
<gene>
    <name evidence="1" type="ORF">QI031_31505</name>
</gene>
<dbReference type="AlphaFoldDB" id="A0AAJ6NZ54"/>
<sequence length="274" mass="32001">MLEVWQFWEFEHFSNNVVRVIDAPNGLELFAVDVFQIIAPALNDEKVTLIDAKSSQRFVIINHQVVGVSTMNALAIHSLIDIVGNDIVRQFMQWVRSNIIPVFKKEIVLAIEPNTEYLSQQINFQQKKSLANHLYLKGQKIWQVELETIELYLQLLYKRITLSTKCPYPTNHQAFLLRSYYLELVKPVLYKTQNYEQLYNHLIVLSSDLLIAQELDFYICSSLKKVNNYEWMKIVKQGLILQALKSTANSLANFGKARDLEIFYFQILECFSKK</sequence>
<dbReference type="EMBL" id="CP124544">
    <property type="protein sequence ID" value="WGV29088.1"/>
    <property type="molecule type" value="Genomic_DNA"/>
</dbReference>
<geneLocation type="plasmid" evidence="1 2">
    <name>unnamed1</name>
</geneLocation>
<dbReference type="Proteomes" id="UP001223520">
    <property type="component" value="Plasmid unnamed1"/>
</dbReference>
<organism evidence="1 2">
    <name type="scientific">Halotia branconii CENA392</name>
    <dbReference type="NCBI Taxonomy" id="1539056"/>
    <lineage>
        <taxon>Bacteria</taxon>
        <taxon>Bacillati</taxon>
        <taxon>Cyanobacteriota</taxon>
        <taxon>Cyanophyceae</taxon>
        <taxon>Nostocales</taxon>
        <taxon>Nodulariaceae</taxon>
        <taxon>Halotia</taxon>
    </lineage>
</organism>
<accession>A0AAJ6NZ54</accession>
<keyword evidence="1" id="KW-0614">Plasmid</keyword>
<proteinExistence type="predicted"/>